<evidence type="ECO:0000259" key="9">
    <source>
        <dbReference type="SMART" id="SM00739"/>
    </source>
</evidence>
<evidence type="ECO:0000259" key="8">
    <source>
        <dbReference type="SMART" id="SM00738"/>
    </source>
</evidence>
<dbReference type="GO" id="GO:0031564">
    <property type="term" value="P:transcription antitermination"/>
    <property type="evidence" value="ECO:0007669"/>
    <property type="project" value="UniProtKB-UniRule"/>
</dbReference>
<dbReference type="PROSITE" id="PS01014">
    <property type="entry name" value="NUSG"/>
    <property type="match status" value="1"/>
</dbReference>
<dbReference type="GO" id="GO:0006353">
    <property type="term" value="P:DNA-templated transcription termination"/>
    <property type="evidence" value="ECO:0007669"/>
    <property type="project" value="UniProtKB-UniRule"/>
</dbReference>
<dbReference type="SUPFAM" id="SSF50104">
    <property type="entry name" value="Translation proteins SH3-like domain"/>
    <property type="match status" value="1"/>
</dbReference>
<gene>
    <name evidence="5 10" type="primary">nusG</name>
    <name evidence="10" type="ORF">CH333_07945</name>
</gene>
<evidence type="ECO:0000256" key="3">
    <source>
        <dbReference type="ARBA" id="ARBA00023015"/>
    </source>
</evidence>
<evidence type="ECO:0000256" key="6">
    <source>
        <dbReference type="NCBIfam" id="TIGR00922"/>
    </source>
</evidence>
<dbReference type="InterPro" id="IPR014722">
    <property type="entry name" value="Rib_uL2_dom2"/>
</dbReference>
<keyword evidence="4 5" id="KW-0804">Transcription</keyword>
<dbReference type="CDD" id="cd06091">
    <property type="entry name" value="KOW_NusG"/>
    <property type="match status" value="1"/>
</dbReference>
<dbReference type="InterPro" id="IPR036735">
    <property type="entry name" value="NGN_dom_sf"/>
</dbReference>
<dbReference type="Gene3D" id="3.30.70.940">
    <property type="entry name" value="NusG, N-terminal domain"/>
    <property type="match status" value="1"/>
</dbReference>
<accession>A0A235BR12</accession>
<dbReference type="HAMAP" id="MF_00948">
    <property type="entry name" value="NusG"/>
    <property type="match status" value="1"/>
</dbReference>
<keyword evidence="1 5" id="KW-0806">Transcription termination</keyword>
<dbReference type="InterPro" id="IPR015869">
    <property type="entry name" value="Transcrpt_antiterm_NusG_bac_CS"/>
</dbReference>
<dbReference type="Gene3D" id="2.30.30.30">
    <property type="match status" value="1"/>
</dbReference>
<dbReference type="SMART" id="SM00739">
    <property type="entry name" value="KOW"/>
    <property type="match status" value="1"/>
</dbReference>
<dbReference type="InterPro" id="IPR006645">
    <property type="entry name" value="NGN-like_dom"/>
</dbReference>
<name>A0A235BR12_UNCW3</name>
<dbReference type="Pfam" id="PF00467">
    <property type="entry name" value="KOW"/>
    <property type="match status" value="1"/>
</dbReference>
<dbReference type="GO" id="GO:0005829">
    <property type="term" value="C:cytosol"/>
    <property type="evidence" value="ECO:0007669"/>
    <property type="project" value="UniProtKB-ARBA"/>
</dbReference>
<feature type="domain" description="KOW" evidence="9">
    <location>
        <begin position="119"/>
        <end position="146"/>
    </location>
</feature>
<evidence type="ECO:0000256" key="1">
    <source>
        <dbReference type="ARBA" id="ARBA00022472"/>
    </source>
</evidence>
<dbReference type="NCBIfam" id="TIGR00922">
    <property type="entry name" value="nusG"/>
    <property type="match status" value="1"/>
</dbReference>
<dbReference type="InterPro" id="IPR008991">
    <property type="entry name" value="Translation_prot_SH3-like_sf"/>
</dbReference>
<dbReference type="GO" id="GO:0032784">
    <property type="term" value="P:regulation of DNA-templated transcription elongation"/>
    <property type="evidence" value="ECO:0007669"/>
    <property type="project" value="InterPro"/>
</dbReference>
<feature type="domain" description="NusG-like N-terminal" evidence="8">
    <location>
        <begin position="1"/>
        <end position="109"/>
    </location>
</feature>
<dbReference type="GO" id="GO:0006354">
    <property type="term" value="P:DNA-templated transcription elongation"/>
    <property type="evidence" value="ECO:0007669"/>
    <property type="project" value="UniProtKB-UniRule"/>
</dbReference>
<dbReference type="AlphaFoldDB" id="A0A235BR12"/>
<sequence length="173" mass="19906">MKQWFILHVYVGYENKVKEFILRETKIRKLEGYIDEINIAVKTVPRVGKRKKIKVEKKVYPGYILLLMEPRDELIKLVSDVPGVMPFSGFGRRPYPVSEAEATHMLGLQKSKEGIQEVPFIKGGSVKIVDGPFADFSGVVEEVYQDRERLKIMVTIFGRPTPVELSYFQVEPM</sequence>
<dbReference type="EMBL" id="NOZQ01000182">
    <property type="protein sequence ID" value="OYD14459.1"/>
    <property type="molecule type" value="Genomic_DNA"/>
</dbReference>
<dbReference type="Proteomes" id="UP000215215">
    <property type="component" value="Unassembled WGS sequence"/>
</dbReference>
<organism evidence="10 11">
    <name type="scientific">candidate division WOR-3 bacterium JGI_Cruoil_03_44_89</name>
    <dbReference type="NCBI Taxonomy" id="1973748"/>
    <lineage>
        <taxon>Bacteria</taxon>
        <taxon>Bacteria division WOR-3</taxon>
    </lineage>
</organism>
<proteinExistence type="inferred from homology"/>
<protein>
    <recommendedName>
        <fullName evidence="5 6">Transcription termination/antitermination protein NusG</fullName>
    </recommendedName>
</protein>
<dbReference type="InterPro" id="IPR001062">
    <property type="entry name" value="Transcrpt_antiterm_NusG"/>
</dbReference>
<dbReference type="InterPro" id="IPR005824">
    <property type="entry name" value="KOW"/>
</dbReference>
<reference evidence="10 11" key="1">
    <citation type="submission" date="2017-07" db="EMBL/GenBank/DDBJ databases">
        <title>Recovery of genomes from metagenomes via a dereplication, aggregation, and scoring strategy.</title>
        <authorList>
            <person name="Sieber C.M."/>
            <person name="Probst A.J."/>
            <person name="Sharrar A."/>
            <person name="Thomas B.C."/>
            <person name="Hess M."/>
            <person name="Tringe S.G."/>
            <person name="Banfield J.F."/>
        </authorList>
    </citation>
    <scope>NUCLEOTIDE SEQUENCE [LARGE SCALE GENOMIC DNA]</scope>
    <source>
        <strain evidence="10">JGI_Cruoil_03_44_89</strain>
    </source>
</reference>
<dbReference type="SMART" id="SM00738">
    <property type="entry name" value="NGN"/>
    <property type="match status" value="1"/>
</dbReference>
<comment type="function">
    <text evidence="5 7">Participates in transcription elongation, termination and antitermination.</text>
</comment>
<dbReference type="PRINTS" id="PR00338">
    <property type="entry name" value="NUSGTNSCPFCT"/>
</dbReference>
<comment type="similarity">
    <text evidence="5 7">Belongs to the NusG family.</text>
</comment>
<evidence type="ECO:0000313" key="11">
    <source>
        <dbReference type="Proteomes" id="UP000215215"/>
    </source>
</evidence>
<evidence type="ECO:0000256" key="5">
    <source>
        <dbReference type="HAMAP-Rule" id="MF_00948"/>
    </source>
</evidence>
<keyword evidence="3 5" id="KW-0805">Transcription regulation</keyword>
<evidence type="ECO:0000256" key="4">
    <source>
        <dbReference type="ARBA" id="ARBA00023163"/>
    </source>
</evidence>
<keyword evidence="2 5" id="KW-0889">Transcription antitermination</keyword>
<evidence type="ECO:0000256" key="2">
    <source>
        <dbReference type="ARBA" id="ARBA00022814"/>
    </source>
</evidence>
<comment type="caution">
    <text evidence="10">The sequence shown here is derived from an EMBL/GenBank/DDBJ whole genome shotgun (WGS) entry which is preliminary data.</text>
</comment>
<dbReference type="PANTHER" id="PTHR30265">
    <property type="entry name" value="RHO-INTERACTING TRANSCRIPTION TERMINATION FACTOR NUSG"/>
    <property type="match status" value="1"/>
</dbReference>
<dbReference type="SUPFAM" id="SSF82679">
    <property type="entry name" value="N-utilization substance G protein NusG, N-terminal domain"/>
    <property type="match status" value="1"/>
</dbReference>
<evidence type="ECO:0000313" key="10">
    <source>
        <dbReference type="EMBL" id="OYD14459.1"/>
    </source>
</evidence>
<evidence type="ECO:0000256" key="7">
    <source>
        <dbReference type="RuleBase" id="RU000538"/>
    </source>
</evidence>
<dbReference type="InterPro" id="IPR043425">
    <property type="entry name" value="NusG-like"/>
</dbReference>
<dbReference type="FunFam" id="2.30.30.30:FF:000002">
    <property type="entry name" value="Transcription termination/antitermination factor NusG"/>
    <property type="match status" value="1"/>
</dbReference>
<dbReference type="Pfam" id="PF02357">
    <property type="entry name" value="NusG"/>
    <property type="match status" value="1"/>
</dbReference>
<dbReference type="PANTHER" id="PTHR30265:SF2">
    <property type="entry name" value="TRANSCRIPTION TERMINATION_ANTITERMINATION PROTEIN NUSG"/>
    <property type="match status" value="1"/>
</dbReference>